<dbReference type="AlphaFoldDB" id="A0A7G1I5T5"/>
<evidence type="ECO:0000256" key="1">
    <source>
        <dbReference type="SAM" id="MobiDB-lite"/>
    </source>
</evidence>
<dbReference type="Proteomes" id="UP000516380">
    <property type="component" value="Chromosome"/>
</dbReference>
<protein>
    <submittedName>
        <fullName evidence="2">Uncharacterized protein</fullName>
    </submittedName>
</protein>
<organism evidence="2 3">
    <name type="scientific">Mycobacterium kansasii</name>
    <dbReference type="NCBI Taxonomy" id="1768"/>
    <lineage>
        <taxon>Bacteria</taxon>
        <taxon>Bacillati</taxon>
        <taxon>Actinomycetota</taxon>
        <taxon>Actinomycetes</taxon>
        <taxon>Mycobacteriales</taxon>
        <taxon>Mycobacteriaceae</taxon>
        <taxon>Mycobacterium</taxon>
    </lineage>
</organism>
<sequence length="93" mass="10147">MKGGNVKTHITCPCGEAIVGKDEDELVELTQNTLPTFIPAWSTTATQSYSWRTDAATGQLSAAAASHAGLSLRPTMSLRRRDTETEPVLRHHR</sequence>
<reference evidence="2 3" key="1">
    <citation type="submission" date="2020-07" db="EMBL/GenBank/DDBJ databases">
        <title>Mycobacterium kansasii (former subtype) with zoonotic potential isolated from diseased indoor pet cat, Japan.</title>
        <authorList>
            <person name="Fukano H."/>
            <person name="Terazono T."/>
            <person name="Hoshino Y."/>
        </authorList>
    </citation>
    <scope>NUCLEOTIDE SEQUENCE [LARGE SCALE GENOMIC DNA]</scope>
    <source>
        <strain evidence="2 3">Kuro-I</strain>
    </source>
</reference>
<evidence type="ECO:0000313" key="3">
    <source>
        <dbReference type="Proteomes" id="UP000516380"/>
    </source>
</evidence>
<feature type="region of interest" description="Disordered" evidence="1">
    <location>
        <begin position="72"/>
        <end position="93"/>
    </location>
</feature>
<dbReference type="EMBL" id="AP023343">
    <property type="protein sequence ID" value="BCI86341.1"/>
    <property type="molecule type" value="Genomic_DNA"/>
</dbReference>
<evidence type="ECO:0000313" key="2">
    <source>
        <dbReference type="EMBL" id="BCI86341.1"/>
    </source>
</evidence>
<proteinExistence type="predicted"/>
<gene>
    <name evidence="2" type="ORF">NIIDMKKI_15470</name>
</gene>
<keyword evidence="3" id="KW-1185">Reference proteome</keyword>
<name>A0A7G1I5T5_MYCKA</name>
<accession>A0A7G1I5T5</accession>
<feature type="compositionally biased region" description="Basic and acidic residues" evidence="1">
    <location>
        <begin position="79"/>
        <end position="93"/>
    </location>
</feature>